<organism evidence="2 3">
    <name type="scientific">Dreissena polymorpha</name>
    <name type="common">Zebra mussel</name>
    <name type="synonym">Mytilus polymorpha</name>
    <dbReference type="NCBI Taxonomy" id="45954"/>
    <lineage>
        <taxon>Eukaryota</taxon>
        <taxon>Metazoa</taxon>
        <taxon>Spiralia</taxon>
        <taxon>Lophotrochozoa</taxon>
        <taxon>Mollusca</taxon>
        <taxon>Bivalvia</taxon>
        <taxon>Autobranchia</taxon>
        <taxon>Heteroconchia</taxon>
        <taxon>Euheterodonta</taxon>
        <taxon>Imparidentia</taxon>
        <taxon>Neoheterodontei</taxon>
        <taxon>Myida</taxon>
        <taxon>Dreissenoidea</taxon>
        <taxon>Dreissenidae</taxon>
        <taxon>Dreissena</taxon>
    </lineage>
</organism>
<keyword evidence="3" id="KW-1185">Reference proteome</keyword>
<evidence type="ECO:0000256" key="1">
    <source>
        <dbReference type="SAM" id="MobiDB-lite"/>
    </source>
</evidence>
<evidence type="ECO:0000313" key="3">
    <source>
        <dbReference type="Proteomes" id="UP000828390"/>
    </source>
</evidence>
<evidence type="ECO:0000313" key="2">
    <source>
        <dbReference type="EMBL" id="KAH3814717.1"/>
    </source>
</evidence>
<reference evidence="2" key="2">
    <citation type="submission" date="2020-11" db="EMBL/GenBank/DDBJ databases">
        <authorList>
            <person name="McCartney M.A."/>
            <person name="Auch B."/>
            <person name="Kono T."/>
            <person name="Mallez S."/>
            <person name="Becker A."/>
            <person name="Gohl D.M."/>
            <person name="Silverstein K.A.T."/>
            <person name="Koren S."/>
            <person name="Bechman K.B."/>
            <person name="Herman A."/>
            <person name="Abrahante J.E."/>
            <person name="Garbe J."/>
        </authorList>
    </citation>
    <scope>NUCLEOTIDE SEQUENCE</scope>
    <source>
        <strain evidence="2">Duluth1</strain>
        <tissue evidence="2">Whole animal</tissue>
    </source>
</reference>
<dbReference type="EMBL" id="JAIWYP010000006">
    <property type="protein sequence ID" value="KAH3814717.1"/>
    <property type="molecule type" value="Genomic_DNA"/>
</dbReference>
<protein>
    <submittedName>
        <fullName evidence="2">Uncharacterized protein</fullName>
    </submittedName>
</protein>
<dbReference type="AlphaFoldDB" id="A0A9D4JP58"/>
<proteinExistence type="predicted"/>
<comment type="caution">
    <text evidence="2">The sequence shown here is derived from an EMBL/GenBank/DDBJ whole genome shotgun (WGS) entry which is preliminary data.</text>
</comment>
<name>A0A9D4JP58_DREPO</name>
<gene>
    <name evidence="2" type="ORF">DPMN_143226</name>
</gene>
<feature type="region of interest" description="Disordered" evidence="1">
    <location>
        <begin position="66"/>
        <end position="87"/>
    </location>
</feature>
<reference evidence="2" key="1">
    <citation type="journal article" date="2019" name="bioRxiv">
        <title>The Genome of the Zebra Mussel, Dreissena polymorpha: A Resource for Invasive Species Research.</title>
        <authorList>
            <person name="McCartney M.A."/>
            <person name="Auch B."/>
            <person name="Kono T."/>
            <person name="Mallez S."/>
            <person name="Zhang Y."/>
            <person name="Obille A."/>
            <person name="Becker A."/>
            <person name="Abrahante J.E."/>
            <person name="Garbe J."/>
            <person name="Badalamenti J.P."/>
            <person name="Herman A."/>
            <person name="Mangelson H."/>
            <person name="Liachko I."/>
            <person name="Sullivan S."/>
            <person name="Sone E.D."/>
            <person name="Koren S."/>
            <person name="Silverstein K.A.T."/>
            <person name="Beckman K.B."/>
            <person name="Gohl D.M."/>
        </authorList>
    </citation>
    <scope>NUCLEOTIDE SEQUENCE</scope>
    <source>
        <strain evidence="2">Duluth1</strain>
        <tissue evidence="2">Whole animal</tissue>
    </source>
</reference>
<sequence length="87" mass="8925">MPASHYRGDCLPHSAAQSSCTITHPSSAVVGIPIPLMSEEDNIGSELSELAPISAKLMISRSMHGSGSHGCPCESGPTKIGQTGNAH</sequence>
<accession>A0A9D4JP58</accession>
<dbReference type="Proteomes" id="UP000828390">
    <property type="component" value="Unassembled WGS sequence"/>
</dbReference>